<dbReference type="Gene3D" id="1.10.101.10">
    <property type="entry name" value="PGBD-like superfamily/PGBD"/>
    <property type="match status" value="1"/>
</dbReference>
<evidence type="ECO:0000259" key="1">
    <source>
        <dbReference type="Pfam" id="PF01471"/>
    </source>
</evidence>
<comment type="caution">
    <text evidence="2">The sequence shown here is derived from an EMBL/GenBank/DDBJ whole genome shotgun (WGS) entry which is preliminary data.</text>
</comment>
<reference evidence="3" key="1">
    <citation type="journal article" date="2019" name="Int. J. Syst. Evol. Microbiol.">
        <title>The Global Catalogue of Microorganisms (GCM) 10K type strain sequencing project: providing services to taxonomists for standard genome sequencing and annotation.</title>
        <authorList>
            <consortium name="The Broad Institute Genomics Platform"/>
            <consortium name="The Broad Institute Genome Sequencing Center for Infectious Disease"/>
            <person name="Wu L."/>
            <person name="Ma J."/>
        </authorList>
    </citation>
    <scope>NUCLEOTIDE SEQUENCE [LARGE SCALE GENOMIC DNA]</scope>
    <source>
        <strain evidence="3">JCM 17214</strain>
    </source>
</reference>
<dbReference type="InterPro" id="IPR036365">
    <property type="entry name" value="PGBD-like_sf"/>
</dbReference>
<evidence type="ECO:0000313" key="2">
    <source>
        <dbReference type="EMBL" id="GAA3948317.1"/>
    </source>
</evidence>
<dbReference type="Proteomes" id="UP001499909">
    <property type="component" value="Unassembled WGS sequence"/>
</dbReference>
<evidence type="ECO:0000313" key="3">
    <source>
        <dbReference type="Proteomes" id="UP001499909"/>
    </source>
</evidence>
<dbReference type="InterPro" id="IPR002477">
    <property type="entry name" value="Peptidoglycan-bd-like"/>
</dbReference>
<accession>A0ABP7NJ33</accession>
<feature type="domain" description="Peptidoglycan binding-like" evidence="1">
    <location>
        <begin position="180"/>
        <end position="239"/>
    </location>
</feature>
<name>A0ABP7NJ33_9BACT</name>
<dbReference type="Pfam" id="PF01471">
    <property type="entry name" value="PG_binding_1"/>
    <property type="match status" value="1"/>
</dbReference>
<protein>
    <recommendedName>
        <fullName evidence="1">Peptidoglycan binding-like domain-containing protein</fullName>
    </recommendedName>
</protein>
<dbReference type="EMBL" id="BAABDH010000104">
    <property type="protein sequence ID" value="GAA3948317.1"/>
    <property type="molecule type" value="Genomic_DNA"/>
</dbReference>
<organism evidence="2 3">
    <name type="scientific">Hymenobacter algoricola</name>
    <dbReference type="NCBI Taxonomy" id="486267"/>
    <lineage>
        <taxon>Bacteria</taxon>
        <taxon>Pseudomonadati</taxon>
        <taxon>Bacteroidota</taxon>
        <taxon>Cytophagia</taxon>
        <taxon>Cytophagales</taxon>
        <taxon>Hymenobacteraceae</taxon>
        <taxon>Hymenobacter</taxon>
    </lineage>
</organism>
<sequence>MLATVYTRAGRALRVPLQGAGPGRPPGCVRHPEQQFMRWFNRQVAANPGFSQQVKSILLVVGHQECTSCQQALVRFLRRFKLGHRLRLLAADAAAGCGCAHCQTPGSRPPQEEELSGEVGRPGRVVGRGIGLLGRRARTRTLVRPGGPVMGGRRALFAAPAPAACATPAGPRPTLRLGARGELVRHLQCRLNFHRVNLPQPLVEDGDWGSKTQAAVRRFQQGKGLAADAVVGPQTWAQLDGSPPVAPPVTPPAPGTTTSVSQVRFRSGADINAFFLAKTGQDFVDWFRGRVGGRGAWVNRHQSAVTMPATAAVKQRFERFWDGIPLVFNSPQINFAQFAALQSIIINETGGQMQPLAERVGTAGHPGIAYAFDQIPKRKVSYNKKPNNTAYALFNDPDYIRAHGQKALASRLVSTQDGRWAGAAYPVGDFPTSPDPAVTGFVLEADFYKFRGRGYIQTTWRNAYERLIRTLQGYTGSDAIMLGYRRAWQNLAPAAAATKSSNDDWDTLFMQSPEFSLTALRVFFGSKSDSINHAAVGDWTSIRQVARDVMGTQAYMNLFEARVRQLFATLGAAPAPVGPAPGPGSGTVPVPAATTGETARREAIIHHARRMMAPPTIEAKLRDENGFRKGWRQLKAIFELAAPAYIRPGWEEANLKRSVSVSNQAGIPHWCGIFAVWATRAAGLNVGTWQIGTGISRTPGFRQISPAQVKKGDVGYVNQPFQHHFLVREVHPDGTIDTIDGNSAGTSTVSTKSRVPLRSIDLFFSAF</sequence>
<keyword evidence="3" id="KW-1185">Reference proteome</keyword>
<gene>
    <name evidence="2" type="ORF">GCM10022406_32690</name>
</gene>
<dbReference type="SUPFAM" id="SSF47090">
    <property type="entry name" value="PGBD-like"/>
    <property type="match status" value="1"/>
</dbReference>
<dbReference type="InterPro" id="IPR036366">
    <property type="entry name" value="PGBDSf"/>
</dbReference>
<proteinExistence type="predicted"/>